<dbReference type="FunFam" id="3.50.50.60:FF:000234">
    <property type="entry name" value="Flavocytochrome C sulfide dehydrogenase"/>
    <property type="match status" value="1"/>
</dbReference>
<keyword evidence="7" id="KW-1185">Reference proteome</keyword>
<dbReference type="InterPro" id="IPR037092">
    <property type="entry name" value="FlavoCytC_S_DH_flav-bd_sf"/>
</dbReference>
<proteinExistence type="predicted"/>
<dbReference type="PRINTS" id="PR00368">
    <property type="entry name" value="FADPNR"/>
</dbReference>
<evidence type="ECO:0000313" key="7">
    <source>
        <dbReference type="Proteomes" id="UP000269692"/>
    </source>
</evidence>
<accession>A0A3L6ZZW5</accession>
<evidence type="ECO:0000259" key="4">
    <source>
        <dbReference type="Pfam" id="PF09242"/>
    </source>
</evidence>
<comment type="caution">
    <text evidence="6">The sequence shown here is derived from an EMBL/GenBank/DDBJ whole genome shotgun (WGS) entry which is preliminary data.</text>
</comment>
<dbReference type="Gene3D" id="3.50.50.60">
    <property type="entry name" value="FAD/NAD(P)-binding domain"/>
    <property type="match status" value="2"/>
</dbReference>
<dbReference type="SUPFAM" id="SSF55424">
    <property type="entry name" value="FAD/NAD-linked reductases, dimerisation (C-terminal) domain"/>
    <property type="match status" value="1"/>
</dbReference>
<gene>
    <name evidence="6" type="ORF">D9R14_20630</name>
</gene>
<feature type="domain" description="Flavocytochrome c sulphide dehydrogenase flavin-binding" evidence="4">
    <location>
        <begin position="364"/>
        <end position="429"/>
    </location>
</feature>
<dbReference type="Pfam" id="PF07992">
    <property type="entry name" value="Pyr_redox_2"/>
    <property type="match status" value="1"/>
</dbReference>
<keyword evidence="2" id="KW-0274">FAD</keyword>
<evidence type="ECO:0000313" key="6">
    <source>
        <dbReference type="EMBL" id="RLP73250.1"/>
    </source>
</evidence>
<feature type="domain" description="FAD/NAD(P)-binding" evidence="3">
    <location>
        <begin position="39"/>
        <end position="152"/>
    </location>
</feature>
<dbReference type="InterPro" id="IPR052541">
    <property type="entry name" value="SQRD"/>
</dbReference>
<dbReference type="InterPro" id="IPR036188">
    <property type="entry name" value="FAD/NAD-bd_sf"/>
</dbReference>
<dbReference type="EMBL" id="RCTF01000023">
    <property type="protein sequence ID" value="RLP73250.1"/>
    <property type="molecule type" value="Genomic_DNA"/>
</dbReference>
<feature type="domain" description="Sulfide dehydrogenase [flavocytochrome c] flavoprotein chain central" evidence="5">
    <location>
        <begin position="170"/>
        <end position="287"/>
    </location>
</feature>
<evidence type="ECO:0000256" key="2">
    <source>
        <dbReference type="ARBA" id="ARBA00022827"/>
    </source>
</evidence>
<dbReference type="PANTHER" id="PTHR43755:SF1">
    <property type="entry name" value="FAD-DEPENDENT PYRIDINE NUCLEOTIDE-DISULPHIDE OXIDOREDUCTASE"/>
    <property type="match status" value="1"/>
</dbReference>
<protein>
    <submittedName>
        <fullName evidence="6">NAD(P)/FAD-dependent oxidoreductase</fullName>
    </submittedName>
</protein>
<evidence type="ECO:0000256" key="1">
    <source>
        <dbReference type="ARBA" id="ARBA00022630"/>
    </source>
</evidence>
<evidence type="ECO:0000259" key="3">
    <source>
        <dbReference type="Pfam" id="PF07992"/>
    </source>
</evidence>
<sequence length="430" mass="45543">MTTLSRTTLSRRHFVAGAGTLALATTLGAPAVLGQAKPRLVVVGGGPGGATVARYVAKDSGGAVDVTLVEPAPKFVTCFHSNLYLGGFRSFESLEHGYDKLAGQGVKMVRQAAKSIDRDKKEVVLEDGSRLPFDRLVLAPGIDLKYDSVPGWSKAAEEVMPHAWKAGPQTKLLKAKLDAVPDGGLIVMIAPPNPFRCPPGPYERVSMMAHVLKTSGRGKAKIIIVDPKDKFSKMGLFQEGWERHYPGMVEWIGPSINDGVKSVDPKTGTVVTGFETYKNAALVNVIPAQMAGAIARDAGLANASGFCPIDPESMASQMDPNVFIVGDAAIPGDMPKSAFAANSQAKVAAMAARAALTGAKAFPARYANTCWSLIDTDDAVKVGGRYAPADGKIKEVEGFISKTGESAELRRQTEQENLGWYAGITADIWG</sequence>
<name>A0A3L6ZZW5_9HYPH</name>
<dbReference type="Pfam" id="PF21706">
    <property type="entry name" value="FCSD_central"/>
    <property type="match status" value="1"/>
</dbReference>
<organism evidence="6 7">
    <name type="scientific">Xanthobacter tagetidis</name>
    <dbReference type="NCBI Taxonomy" id="60216"/>
    <lineage>
        <taxon>Bacteria</taxon>
        <taxon>Pseudomonadati</taxon>
        <taxon>Pseudomonadota</taxon>
        <taxon>Alphaproteobacteria</taxon>
        <taxon>Hyphomicrobiales</taxon>
        <taxon>Xanthobacteraceae</taxon>
        <taxon>Xanthobacter</taxon>
    </lineage>
</organism>
<dbReference type="InterPro" id="IPR049386">
    <property type="entry name" value="FCSD_central"/>
</dbReference>
<dbReference type="PROSITE" id="PS51318">
    <property type="entry name" value="TAT"/>
    <property type="match status" value="1"/>
</dbReference>
<dbReference type="InterPro" id="IPR023753">
    <property type="entry name" value="FAD/NAD-binding_dom"/>
</dbReference>
<dbReference type="Gene3D" id="3.90.760.10">
    <property type="entry name" value="Flavocytochrome c sulphide dehydrogenase, flavin-binding domain"/>
    <property type="match status" value="1"/>
</dbReference>
<evidence type="ECO:0000259" key="5">
    <source>
        <dbReference type="Pfam" id="PF21706"/>
    </source>
</evidence>
<dbReference type="OrthoDB" id="9802771at2"/>
<dbReference type="InterPro" id="IPR015323">
    <property type="entry name" value="FlavoCytC_S_DH_flav-bd"/>
</dbReference>
<dbReference type="InterPro" id="IPR016156">
    <property type="entry name" value="FAD/NAD-linked_Rdtase_dimer_sf"/>
</dbReference>
<dbReference type="InterPro" id="IPR006311">
    <property type="entry name" value="TAT_signal"/>
</dbReference>
<dbReference type="PANTHER" id="PTHR43755">
    <property type="match status" value="1"/>
</dbReference>
<reference evidence="6 7" key="1">
    <citation type="submission" date="2018-10" db="EMBL/GenBank/DDBJ databases">
        <title>Xanthobacter tagetidis genome sequencing and assembly.</title>
        <authorList>
            <person name="Maclea K.S."/>
            <person name="Goen A.E."/>
            <person name="Fatima S.A."/>
        </authorList>
    </citation>
    <scope>NUCLEOTIDE SEQUENCE [LARGE SCALE GENOMIC DNA]</scope>
    <source>
        <strain evidence="6 7">ATCC 700314</strain>
    </source>
</reference>
<dbReference type="GO" id="GO:0016491">
    <property type="term" value="F:oxidoreductase activity"/>
    <property type="evidence" value="ECO:0007669"/>
    <property type="project" value="InterPro"/>
</dbReference>
<dbReference type="Proteomes" id="UP000269692">
    <property type="component" value="Unassembled WGS sequence"/>
</dbReference>
<keyword evidence="1" id="KW-0285">Flavoprotein</keyword>
<dbReference type="GO" id="GO:0050660">
    <property type="term" value="F:flavin adenine dinucleotide binding"/>
    <property type="evidence" value="ECO:0007669"/>
    <property type="project" value="InterPro"/>
</dbReference>
<dbReference type="AlphaFoldDB" id="A0A3L6ZZW5"/>
<dbReference type="SUPFAM" id="SSF51905">
    <property type="entry name" value="FAD/NAD(P)-binding domain"/>
    <property type="match status" value="2"/>
</dbReference>
<dbReference type="Pfam" id="PF09242">
    <property type="entry name" value="FCSD-flav_bind"/>
    <property type="match status" value="1"/>
</dbReference>
<dbReference type="RefSeq" id="WP_121625249.1">
    <property type="nucleotide sequence ID" value="NZ_JACIIW010000002.1"/>
</dbReference>